<dbReference type="EMBL" id="GGYP01007223">
    <property type="protein sequence ID" value="MDE51994.1"/>
    <property type="molecule type" value="Transcribed_RNA"/>
</dbReference>
<evidence type="ECO:0000256" key="2">
    <source>
        <dbReference type="ARBA" id="ARBA00001946"/>
    </source>
</evidence>
<dbReference type="FunFam" id="1.10.1520.10:FF:000023">
    <property type="entry name" value="Endoribonuclease dcr-1"/>
    <property type="match status" value="1"/>
</dbReference>
<evidence type="ECO:0000256" key="9">
    <source>
        <dbReference type="ARBA" id="ARBA00022806"/>
    </source>
</evidence>
<evidence type="ECO:0000256" key="12">
    <source>
        <dbReference type="ARBA" id="ARBA00022884"/>
    </source>
</evidence>
<dbReference type="Pfam" id="PF20932">
    <property type="entry name" value="Dicer_dsRBD"/>
    <property type="match status" value="1"/>
</dbReference>
<dbReference type="InterPro" id="IPR000999">
    <property type="entry name" value="RNase_III_dom"/>
</dbReference>
<dbReference type="Gene3D" id="3.40.50.300">
    <property type="entry name" value="P-loop containing nucleotide triphosphate hydrolases"/>
    <property type="match status" value="2"/>
</dbReference>
<accession>A0A6G1SN96</accession>
<comment type="cofactor">
    <cofactor evidence="2">
        <name>Mg(2+)</name>
        <dbReference type="ChEBI" id="CHEBI:18420"/>
    </cofactor>
</comment>
<dbReference type="GO" id="GO:0005737">
    <property type="term" value="C:cytoplasm"/>
    <property type="evidence" value="ECO:0007669"/>
    <property type="project" value="TreeGrafter"/>
</dbReference>
<dbReference type="SMART" id="SM00358">
    <property type="entry name" value="DSRM"/>
    <property type="match status" value="1"/>
</dbReference>
<evidence type="ECO:0000256" key="11">
    <source>
        <dbReference type="ARBA" id="ARBA00022842"/>
    </source>
</evidence>
<dbReference type="GO" id="GO:0004525">
    <property type="term" value="F:ribonuclease III activity"/>
    <property type="evidence" value="ECO:0007669"/>
    <property type="project" value="InterPro"/>
</dbReference>
<keyword evidence="12 15" id="KW-0694">RNA-binding</keyword>
<dbReference type="InterPro" id="IPR038248">
    <property type="entry name" value="Dicer_dimer_sf"/>
</dbReference>
<dbReference type="GO" id="GO:0005524">
    <property type="term" value="F:ATP binding"/>
    <property type="evidence" value="ECO:0007669"/>
    <property type="project" value="UniProtKB-KW"/>
</dbReference>
<dbReference type="GO" id="GO:0046872">
    <property type="term" value="F:metal ion binding"/>
    <property type="evidence" value="ECO:0007669"/>
    <property type="project" value="UniProtKB-KW"/>
</dbReference>
<feature type="domain" description="Dicer dsRNA-binding fold" evidence="20">
    <location>
        <begin position="359"/>
        <end position="453"/>
    </location>
</feature>
<comment type="cofactor">
    <cofactor evidence="1">
        <name>Mn(2+)</name>
        <dbReference type="ChEBI" id="CHEBI:29035"/>
    </cofactor>
</comment>
<dbReference type="InterPro" id="IPR036389">
    <property type="entry name" value="RNase_III_sf"/>
</dbReference>
<dbReference type="GO" id="GO:0005634">
    <property type="term" value="C:nucleus"/>
    <property type="evidence" value="ECO:0007669"/>
    <property type="project" value="TreeGrafter"/>
</dbReference>
<dbReference type="Gene3D" id="3.30.160.380">
    <property type="entry name" value="Dicer dimerisation domain"/>
    <property type="match status" value="1"/>
</dbReference>
<dbReference type="SUPFAM" id="SSF101690">
    <property type="entry name" value="PAZ domain"/>
    <property type="match status" value="1"/>
</dbReference>
<reference evidence="21" key="1">
    <citation type="submission" date="2018-10" db="EMBL/GenBank/DDBJ databases">
        <title>Transcriptome assembly of Aceria tosichella (Wheat curl mite) Type 2.</title>
        <authorList>
            <person name="Scully E.D."/>
            <person name="Geib S.M."/>
            <person name="Palmer N.A."/>
            <person name="Gupta A.K."/>
            <person name="Sarath G."/>
            <person name="Tatineni S."/>
        </authorList>
    </citation>
    <scope>NUCLEOTIDE SEQUENCE</scope>
    <source>
        <strain evidence="21">LincolnNE</strain>
    </source>
</reference>
<evidence type="ECO:0000259" key="17">
    <source>
        <dbReference type="PROSITE" id="PS50137"/>
    </source>
</evidence>
<gene>
    <name evidence="21" type="primary">Dcr-1_0</name>
    <name evidence="21" type="ORF">g.6427</name>
</gene>
<keyword evidence="14" id="KW-0464">Manganese</keyword>
<dbReference type="Pfam" id="PF03368">
    <property type="entry name" value="Dicer_dimer"/>
    <property type="match status" value="1"/>
</dbReference>
<dbReference type="GO" id="GO:0003723">
    <property type="term" value="F:RNA binding"/>
    <property type="evidence" value="ECO:0007669"/>
    <property type="project" value="UniProtKB-UniRule"/>
</dbReference>
<dbReference type="PROSITE" id="PS50821">
    <property type="entry name" value="PAZ"/>
    <property type="match status" value="1"/>
</dbReference>
<dbReference type="HAMAP" id="MF_00104">
    <property type="entry name" value="RNase_III"/>
    <property type="match status" value="1"/>
</dbReference>
<evidence type="ECO:0000256" key="5">
    <source>
        <dbReference type="ARBA" id="ARBA00022737"/>
    </source>
</evidence>
<keyword evidence="11" id="KW-0460">Magnesium</keyword>
<dbReference type="FunFam" id="2.170.260.10:FF:000002">
    <property type="entry name" value="Putative Endoribonuclease Dicer"/>
    <property type="match status" value="1"/>
</dbReference>
<feature type="region of interest" description="Disordered" evidence="16">
    <location>
        <begin position="975"/>
        <end position="1074"/>
    </location>
</feature>
<dbReference type="PROSITE" id="PS51327">
    <property type="entry name" value="DICER_DSRBF"/>
    <property type="match status" value="1"/>
</dbReference>
<keyword evidence="9" id="KW-0347">Helicase</keyword>
<dbReference type="PANTHER" id="PTHR14950">
    <property type="entry name" value="DICER-RELATED"/>
    <property type="match status" value="1"/>
</dbReference>
<dbReference type="PROSITE" id="PS50137">
    <property type="entry name" value="DS_RBD"/>
    <property type="match status" value="1"/>
</dbReference>
<evidence type="ECO:0000259" key="20">
    <source>
        <dbReference type="PROSITE" id="PS51327"/>
    </source>
</evidence>
<feature type="domain" description="RNase III" evidence="18">
    <location>
        <begin position="1268"/>
        <end position="1415"/>
    </location>
</feature>
<dbReference type="PANTHER" id="PTHR14950:SF37">
    <property type="entry name" value="ENDORIBONUCLEASE DICER"/>
    <property type="match status" value="1"/>
</dbReference>
<dbReference type="InterPro" id="IPR027417">
    <property type="entry name" value="P-loop_NTPase"/>
</dbReference>
<feature type="domain" description="PAZ" evidence="19">
    <location>
        <begin position="646"/>
        <end position="779"/>
    </location>
</feature>
<dbReference type="InterPro" id="IPR048512">
    <property type="entry name" value="Dicer_platform"/>
</dbReference>
<evidence type="ECO:0000256" key="1">
    <source>
        <dbReference type="ARBA" id="ARBA00001936"/>
    </source>
</evidence>
<feature type="region of interest" description="Disordered" evidence="16">
    <location>
        <begin position="870"/>
        <end position="890"/>
    </location>
</feature>
<dbReference type="CDD" id="cd00593">
    <property type="entry name" value="RIBOc"/>
    <property type="match status" value="2"/>
</dbReference>
<keyword evidence="3" id="KW-0540">Nuclease</keyword>
<evidence type="ECO:0000256" key="15">
    <source>
        <dbReference type="PROSITE-ProRule" id="PRU00657"/>
    </source>
</evidence>
<evidence type="ECO:0000256" key="3">
    <source>
        <dbReference type="ARBA" id="ARBA00022722"/>
    </source>
</evidence>
<dbReference type="Gene3D" id="1.10.1520.10">
    <property type="entry name" value="Ribonuclease III domain"/>
    <property type="match status" value="2"/>
</dbReference>
<feature type="compositionally biased region" description="Acidic residues" evidence="16">
    <location>
        <begin position="1024"/>
        <end position="1044"/>
    </location>
</feature>
<evidence type="ECO:0000256" key="13">
    <source>
        <dbReference type="ARBA" id="ARBA00023158"/>
    </source>
</evidence>
<keyword evidence="8" id="KW-0378">Hydrolase</keyword>
<evidence type="ECO:0000256" key="16">
    <source>
        <dbReference type="SAM" id="MobiDB-lite"/>
    </source>
</evidence>
<evidence type="ECO:0000256" key="6">
    <source>
        <dbReference type="ARBA" id="ARBA00022741"/>
    </source>
</evidence>
<sequence>MTDVEIVKFEPQELVTCDELLLADWMLKQYCDFINNDKINIEPLIKPETDLSQVQDKTQILSKAKQLVLARSCLADVIYSLHCLGLWCAKRTVKLYLTEFARLFSRSGDLQPGDLIGSTLTILNCVYSRLDELSHQSIVNSDDDDTILRGTTNQLKLLLSYLKDVEPPPNNSWPICIVHVRRKVIAKVIALWLNEVSNEFPKYSFIKPNYIVGSFRKYRNRMTVDNFDLHHEASIKDFRFGKCNTLVISTVNDRCADMLKCNFVVSFDYPDRFEEFLQAKTNCRFDSSKYVIMLNNYFGNDLEQRILNYMHMEKIYNTTNRRDILEQKEVELLKGLEQDFPPYPSGNKDSKNPATIYRSIAIINKYCTKLPSDSFTKLSPEWNVKEVEGEIDQYYCEVRLPINSPVRQAIIGPQAPTRAIAMRLAAFTACKVLHSHGELDNNMCPIKKESMKAWTPWLNTKEFARPKSKGGVKLQFIGSTKHRQYYRKRIARVFSGPLVSDDTDCYLYKFKMVLTCEIPEEQNRRGRRIIDPNETNRNYAIVCTTKLPKMCSFPVFTRSGEVMISVELIKDNFRLTKEQVQDLRNFHEYTFSKVLRLEKYPTIFKPENSPFTVLLAPVIDDDANGTQFDWDFVTKIVNSNSETFEPDIELRKKFTFNKENYLDAVVIPWYRLTDRQQFAYYVAEICDNMSPESPFPDEESGFETFIHYYESKYNMVIYNKDQPVLDVDHTSARLNLLTPRYVNRKGRTLPSSTAKTRKESRESLVQKQLLIPELCTIHPFPASFWRKAVCLPAIFYRLNSLFLAEELRREVAQEIKVGFVEPPEDFVWPELHFGWSLKDVIANQAIDDSTRDDSDKEKLTKTRKSLNGLCKPREKPTIKPTPPIFDETESDPVQSVQDDFVIDHFDPSKYDIPDIPLDAPAEEWMNIKLISTGPGQTTTSGWDQPIEQQDLFLKHSNEITWDDCEMDFDGELSEKPADVRCGSPSSFEPSAKNPGTNSYSSSKEDRINSSYDSSGKAVTFDTLIGDEDEDDFYDDNDMEDENCDNELVSKSNTNKKHAQTFDSDSSWSLSDDEDAEEDDVASCVQWQGDKSKKQSVLRELFVPYYKRSSDKFEQLERECNRSNINSEDKGDNESNLIDLIDKLKVTEVAEDSNLELTIILSKIFEEEIERSPAKEKKVLQDWYRLLNDLDTRVAQTLLNQPDLFKDNDVELVAVDDSLGGYDLEMQPAFGELLPNRDVDCNWSNEAWKNIKFDPTRDEIKSTGPGPSVILQALTMSNASDGINLERLETVGDSFLKYSITAYLYCTHLTMHEGKLSYLRSTEISNANLYRLGRSKNLGEIMSATKFEPNDNWLAPGYSVADNDQASESNSLPKKKEIDKALAEVPYDLLRQHSIPDKSIADCVEALIGAYLTASGSRAALLFMRWLGLRVVPPDFDIEKDIETVETDNSGDTIWRWLKVPPSPLICKPPSVDERAPKTIIIPSPDELKSIALNKLECLYSENSMDKFEQEIQYTFKDKAYLVQAFTHNSFHENHVTDCHQRLEFLGDALLDYLITRYLFEDPRCHSPGTLTDLRSALVNNTFFASLAVKYNFHKYLKFISDELTHVIEGFIKKFKFDSKDTITKGYTLLINEGESEYAEDIEVPKALGDVFESVAGAIYLDSGMSLDQVWQVYFKMMKPEIEYFSSHVPKSPIRELLESMPQNVRFSPSEITPDRKHRVTAEVFGLGRFTGVGRNKHSAKSTAAKRALRQLAKRKRSATEDKSNQETIINA</sequence>
<evidence type="ECO:0000313" key="21">
    <source>
        <dbReference type="EMBL" id="MDE51994.1"/>
    </source>
</evidence>
<evidence type="ECO:0000259" key="19">
    <source>
        <dbReference type="PROSITE" id="PS50821"/>
    </source>
</evidence>
<dbReference type="GO" id="GO:0006309">
    <property type="term" value="P:apoptotic DNA fragmentation"/>
    <property type="evidence" value="ECO:0007669"/>
    <property type="project" value="TreeGrafter"/>
</dbReference>
<dbReference type="Pfam" id="PF20931">
    <property type="entry name" value="Dicer_platform"/>
    <property type="match status" value="1"/>
</dbReference>
<keyword evidence="13" id="KW-0943">RNA-mediated gene silencing</keyword>
<feature type="compositionally biased region" description="Polar residues" evidence="16">
    <location>
        <begin position="983"/>
        <end position="1001"/>
    </location>
</feature>
<feature type="domain" description="DRBM" evidence="17">
    <location>
        <begin position="1688"/>
        <end position="1753"/>
    </location>
</feature>
<protein>
    <submittedName>
        <fullName evidence="21">Endoribonuclease Dcr-1</fullName>
    </submittedName>
</protein>
<keyword evidence="10" id="KW-0067">ATP-binding</keyword>
<dbReference type="GO" id="GO:0070578">
    <property type="term" value="C:RISC-loading complex"/>
    <property type="evidence" value="ECO:0007669"/>
    <property type="project" value="TreeGrafter"/>
</dbReference>
<dbReference type="GO" id="GO:0031054">
    <property type="term" value="P:pre-miRNA processing"/>
    <property type="evidence" value="ECO:0007669"/>
    <property type="project" value="InterPro"/>
</dbReference>
<dbReference type="SUPFAM" id="SSF69065">
    <property type="entry name" value="RNase III domain-like"/>
    <property type="match status" value="2"/>
</dbReference>
<dbReference type="SUPFAM" id="SSF54768">
    <property type="entry name" value="dsRNA-binding domain-like"/>
    <property type="match status" value="1"/>
</dbReference>
<dbReference type="Pfam" id="PF02170">
    <property type="entry name" value="PAZ"/>
    <property type="match status" value="1"/>
</dbReference>
<dbReference type="FunFam" id="1.10.1520.10:FF:000005">
    <property type="entry name" value="Putative endoribonuclease dicer"/>
    <property type="match status" value="1"/>
</dbReference>
<dbReference type="InterPro" id="IPR044441">
    <property type="entry name" value="DICER_DSRM"/>
</dbReference>
<evidence type="ECO:0000256" key="14">
    <source>
        <dbReference type="ARBA" id="ARBA00023211"/>
    </source>
</evidence>
<evidence type="ECO:0000259" key="18">
    <source>
        <dbReference type="PROSITE" id="PS50142"/>
    </source>
</evidence>
<dbReference type="PROSITE" id="PS50142">
    <property type="entry name" value="RNASE_3_2"/>
    <property type="match status" value="2"/>
</dbReference>
<keyword evidence="5" id="KW-0677">Repeat</keyword>
<dbReference type="InterPro" id="IPR014720">
    <property type="entry name" value="dsRBD_dom"/>
</dbReference>
<dbReference type="SMART" id="SM00535">
    <property type="entry name" value="RIBOc"/>
    <property type="match status" value="2"/>
</dbReference>
<evidence type="ECO:0000256" key="10">
    <source>
        <dbReference type="ARBA" id="ARBA00022840"/>
    </source>
</evidence>
<dbReference type="Gene3D" id="2.170.260.10">
    <property type="entry name" value="paz domain"/>
    <property type="match status" value="1"/>
</dbReference>
<keyword evidence="7" id="KW-0255">Endonuclease</keyword>
<evidence type="ECO:0000256" key="7">
    <source>
        <dbReference type="ARBA" id="ARBA00022759"/>
    </source>
</evidence>
<dbReference type="GO" id="GO:0004530">
    <property type="term" value="F:deoxyribonuclease I activity"/>
    <property type="evidence" value="ECO:0007669"/>
    <property type="project" value="TreeGrafter"/>
</dbReference>
<feature type="domain" description="RNase III" evidence="18">
    <location>
        <begin position="1504"/>
        <end position="1663"/>
    </location>
</feature>
<dbReference type="Gene3D" id="3.30.160.20">
    <property type="match status" value="1"/>
</dbReference>
<organism evidence="21">
    <name type="scientific">Aceria tosichella</name>
    <name type="common">wheat curl mite</name>
    <dbReference type="NCBI Taxonomy" id="561515"/>
    <lineage>
        <taxon>Eukaryota</taxon>
        <taxon>Metazoa</taxon>
        <taxon>Ecdysozoa</taxon>
        <taxon>Arthropoda</taxon>
        <taxon>Chelicerata</taxon>
        <taxon>Arachnida</taxon>
        <taxon>Acari</taxon>
        <taxon>Acariformes</taxon>
        <taxon>Trombidiformes</taxon>
        <taxon>Prostigmata</taxon>
        <taxon>Eupodina</taxon>
        <taxon>Eriophyoidea</taxon>
        <taxon>Eriophyidae</taxon>
        <taxon>Eriophyinae</taxon>
        <taxon>Aceriini</taxon>
        <taxon>Aceria</taxon>
    </lineage>
</organism>
<dbReference type="SMART" id="SM00949">
    <property type="entry name" value="PAZ"/>
    <property type="match status" value="1"/>
</dbReference>
<proteinExistence type="inferred from homology"/>
<dbReference type="PROSITE" id="PS00517">
    <property type="entry name" value="RNASE_3_1"/>
    <property type="match status" value="1"/>
</dbReference>
<evidence type="ECO:0000256" key="8">
    <source>
        <dbReference type="ARBA" id="ARBA00022801"/>
    </source>
</evidence>
<dbReference type="InterPro" id="IPR036085">
    <property type="entry name" value="PAZ_dom_sf"/>
</dbReference>
<keyword evidence="6" id="KW-0547">Nucleotide-binding</keyword>
<dbReference type="GO" id="GO:0004386">
    <property type="term" value="F:helicase activity"/>
    <property type="evidence" value="ECO:0007669"/>
    <property type="project" value="UniProtKB-KW"/>
</dbReference>
<evidence type="ECO:0000256" key="4">
    <source>
        <dbReference type="ARBA" id="ARBA00022723"/>
    </source>
</evidence>
<dbReference type="Pfam" id="PF00636">
    <property type="entry name" value="Ribonuclease_3"/>
    <property type="match status" value="2"/>
</dbReference>
<name>A0A6G1SN96_9ACAR</name>
<dbReference type="InterPro" id="IPR003100">
    <property type="entry name" value="PAZ_dom"/>
</dbReference>
<dbReference type="GO" id="GO:0006364">
    <property type="term" value="P:rRNA processing"/>
    <property type="evidence" value="ECO:0007669"/>
    <property type="project" value="InterPro"/>
</dbReference>
<dbReference type="InterPro" id="IPR011907">
    <property type="entry name" value="RNase_III"/>
</dbReference>
<dbReference type="InterPro" id="IPR005034">
    <property type="entry name" value="Dicer_dimerisation"/>
</dbReference>
<keyword evidence="4" id="KW-0479">Metal-binding</keyword>
<dbReference type="GO" id="GO:0030422">
    <property type="term" value="P:siRNA processing"/>
    <property type="evidence" value="ECO:0007669"/>
    <property type="project" value="InterPro"/>
</dbReference>